<protein>
    <submittedName>
        <fullName evidence="1">Uncharacterized protein</fullName>
    </submittedName>
</protein>
<reference evidence="1 2" key="1">
    <citation type="submission" date="2016-04" db="EMBL/GenBank/DDBJ databases">
        <title>A degradative enzymes factory behind the ericoid mycorrhizal symbiosis.</title>
        <authorList>
            <consortium name="DOE Joint Genome Institute"/>
            <person name="Martino E."/>
            <person name="Morin E."/>
            <person name="Grelet G."/>
            <person name="Kuo A."/>
            <person name="Kohler A."/>
            <person name="Daghino S."/>
            <person name="Barry K."/>
            <person name="Choi C."/>
            <person name="Cichocki N."/>
            <person name="Clum A."/>
            <person name="Copeland A."/>
            <person name="Hainaut M."/>
            <person name="Haridas S."/>
            <person name="Labutti K."/>
            <person name="Lindquist E."/>
            <person name="Lipzen A."/>
            <person name="Khouja H.-R."/>
            <person name="Murat C."/>
            <person name="Ohm R."/>
            <person name="Olson A."/>
            <person name="Spatafora J."/>
            <person name="Veneault-Fourrey C."/>
            <person name="Henrissat B."/>
            <person name="Grigoriev I."/>
            <person name="Martin F."/>
            <person name="Perotto S."/>
        </authorList>
    </citation>
    <scope>NUCLEOTIDE SEQUENCE [LARGE SCALE GENOMIC DNA]</scope>
    <source>
        <strain evidence="1 2">F</strain>
    </source>
</reference>
<gene>
    <name evidence="1" type="ORF">L207DRAFT_535009</name>
</gene>
<proteinExistence type="predicted"/>
<dbReference type="AlphaFoldDB" id="A0A2J6R5J8"/>
<keyword evidence="2" id="KW-1185">Reference proteome</keyword>
<name>A0A2J6R5J8_HYAVF</name>
<dbReference type="Proteomes" id="UP000235786">
    <property type="component" value="Unassembled WGS sequence"/>
</dbReference>
<dbReference type="OrthoDB" id="5232891at2759"/>
<evidence type="ECO:0000313" key="1">
    <source>
        <dbReference type="EMBL" id="PMD33749.1"/>
    </source>
</evidence>
<evidence type="ECO:0000313" key="2">
    <source>
        <dbReference type="Proteomes" id="UP000235786"/>
    </source>
</evidence>
<organism evidence="1 2">
    <name type="scientific">Hyaloscypha variabilis (strain UAMH 11265 / GT02V1 / F)</name>
    <name type="common">Meliniomyces variabilis</name>
    <dbReference type="NCBI Taxonomy" id="1149755"/>
    <lineage>
        <taxon>Eukaryota</taxon>
        <taxon>Fungi</taxon>
        <taxon>Dikarya</taxon>
        <taxon>Ascomycota</taxon>
        <taxon>Pezizomycotina</taxon>
        <taxon>Leotiomycetes</taxon>
        <taxon>Helotiales</taxon>
        <taxon>Hyaloscyphaceae</taxon>
        <taxon>Hyaloscypha</taxon>
        <taxon>Hyaloscypha variabilis</taxon>
    </lineage>
</organism>
<dbReference type="EMBL" id="KZ613955">
    <property type="protein sequence ID" value="PMD33749.1"/>
    <property type="molecule type" value="Genomic_DNA"/>
</dbReference>
<accession>A0A2J6R5J8</accession>
<sequence length="294" mass="34071">MVLPWLAWETTTRRLGNQGYESLHEIPQQEELENPLGNCQSENMDREYLRRRNAKTPVFAIGQLERNSATQYIDKAQTLAEQYQALLPPRAFTPYLTTLPKSAPKEARKIRKIKCQLSLRDMVKEQSNRGHSVAYSDAETLVGSESSISMRSHLDEEFRQVELPVIDPHRHISSDLSDSGNDIGLKICVDLLTNELATAMFRQHPTEHQDRASGLQILLMMEAYEAIQKNVRQQLYDPQITLEMRNHVRSVDKLLRYWLKVLYSVYDQSQEQQLQKNTVAKQWPYCNSPEGFHD</sequence>